<dbReference type="HOGENOM" id="CLU_1307514_0_0_1"/>
<keyword evidence="3" id="KW-1185">Reference proteome</keyword>
<organism evidence="2 3">
    <name type="scientific">Sphaerulina musiva (strain SO2202)</name>
    <name type="common">Poplar stem canker fungus</name>
    <name type="synonym">Septoria musiva</name>
    <dbReference type="NCBI Taxonomy" id="692275"/>
    <lineage>
        <taxon>Eukaryota</taxon>
        <taxon>Fungi</taxon>
        <taxon>Dikarya</taxon>
        <taxon>Ascomycota</taxon>
        <taxon>Pezizomycotina</taxon>
        <taxon>Dothideomycetes</taxon>
        <taxon>Dothideomycetidae</taxon>
        <taxon>Mycosphaerellales</taxon>
        <taxon>Mycosphaerellaceae</taxon>
        <taxon>Sphaerulina</taxon>
    </lineage>
</organism>
<reference evidence="2 3" key="1">
    <citation type="journal article" date="2012" name="PLoS Pathog.">
        <title>Diverse lifestyles and strategies of plant pathogenesis encoded in the genomes of eighteen Dothideomycetes fungi.</title>
        <authorList>
            <person name="Ohm R.A."/>
            <person name="Feau N."/>
            <person name="Henrissat B."/>
            <person name="Schoch C.L."/>
            <person name="Horwitz B.A."/>
            <person name="Barry K.W."/>
            <person name="Condon B.J."/>
            <person name="Copeland A.C."/>
            <person name="Dhillon B."/>
            <person name="Glaser F."/>
            <person name="Hesse C.N."/>
            <person name="Kosti I."/>
            <person name="LaButti K."/>
            <person name="Lindquist E.A."/>
            <person name="Lucas S."/>
            <person name="Salamov A.A."/>
            <person name="Bradshaw R.E."/>
            <person name="Ciuffetti L."/>
            <person name="Hamelin R.C."/>
            <person name="Kema G.H.J."/>
            <person name="Lawrence C."/>
            <person name="Scott J.A."/>
            <person name="Spatafora J.W."/>
            <person name="Turgeon B.G."/>
            <person name="de Wit P.J.G.M."/>
            <person name="Zhong S."/>
            <person name="Goodwin S.B."/>
            <person name="Grigoriev I.V."/>
        </authorList>
    </citation>
    <scope>NUCLEOTIDE SEQUENCE [LARGE SCALE GENOMIC DNA]</scope>
    <source>
        <strain evidence="2 3">SO2202</strain>
    </source>
</reference>
<dbReference type="AlphaFoldDB" id="M3CME0"/>
<accession>M3CME0</accession>
<evidence type="ECO:0000313" key="3">
    <source>
        <dbReference type="Proteomes" id="UP000016931"/>
    </source>
</evidence>
<sequence length="211" mass="23590">MALYELSMCPRHQSLRISGSNNSHVRKRDDDKTYTANDKRRMMDDTGWSLSHWTELFRSRNNYNAYRPPDIALQLGENYHHLHHQRCRGSSSVLSYSAVAVSIFHFSRSSPISFVQLVVLGLCHVLYCLCSHTCCTGIVMNTDLLIHTGPTIIGKGIGVLVIHICCTFIGKGIGVLILPLILAHAFGCIASLSKANGLEQERRISFNISFN</sequence>
<dbReference type="GeneID" id="27899508"/>
<protein>
    <submittedName>
        <fullName evidence="2">Uncharacterized protein</fullName>
    </submittedName>
</protein>
<evidence type="ECO:0000256" key="1">
    <source>
        <dbReference type="SAM" id="Phobius"/>
    </source>
</evidence>
<feature type="transmembrane region" description="Helical" evidence="1">
    <location>
        <begin position="113"/>
        <end position="140"/>
    </location>
</feature>
<keyword evidence="1" id="KW-0472">Membrane</keyword>
<feature type="non-terminal residue" evidence="2">
    <location>
        <position position="211"/>
    </location>
</feature>
<keyword evidence="1" id="KW-1133">Transmembrane helix</keyword>
<keyword evidence="1" id="KW-0812">Transmembrane</keyword>
<dbReference type="EMBL" id="KB456261">
    <property type="protein sequence ID" value="EMF14963.1"/>
    <property type="molecule type" value="Genomic_DNA"/>
</dbReference>
<gene>
    <name evidence="2" type="ORF">SEPMUDRAFT_130740</name>
</gene>
<dbReference type="Proteomes" id="UP000016931">
    <property type="component" value="Unassembled WGS sequence"/>
</dbReference>
<name>M3CME0_SPHMS</name>
<evidence type="ECO:0000313" key="2">
    <source>
        <dbReference type="EMBL" id="EMF14963.1"/>
    </source>
</evidence>
<dbReference type="RefSeq" id="XP_016763084.1">
    <property type="nucleotide sequence ID" value="XM_016902371.1"/>
</dbReference>
<proteinExistence type="predicted"/>